<reference evidence="1 2" key="1">
    <citation type="submission" date="2019-07" db="EMBL/GenBank/DDBJ databases">
        <title>Whole genome shotgun sequence of Cellulomonas terrae NBRC 100819.</title>
        <authorList>
            <person name="Hosoyama A."/>
            <person name="Uohara A."/>
            <person name="Ohji S."/>
            <person name="Ichikawa N."/>
        </authorList>
    </citation>
    <scope>NUCLEOTIDE SEQUENCE [LARGE SCALE GENOMIC DNA]</scope>
    <source>
        <strain evidence="1 2">NBRC 100819</strain>
    </source>
</reference>
<sequence length="75" mass="8232">MDQSTQDELAARINADESHFAGVLPREYVIAWRAYLAGLLEWGVLDVASHTTLVGRLPPVDDDPSVAILLGRDED</sequence>
<dbReference type="AlphaFoldDB" id="A0A511JHE5"/>
<gene>
    <name evidence="1" type="ORF">CTE05_09680</name>
</gene>
<name>A0A511JHE5_9CELL</name>
<accession>A0A511JHE5</accession>
<protein>
    <submittedName>
        <fullName evidence="1">Uncharacterized protein</fullName>
    </submittedName>
</protein>
<dbReference type="EMBL" id="BJWH01000003">
    <property type="protein sequence ID" value="GEL97421.1"/>
    <property type="molecule type" value="Genomic_DNA"/>
</dbReference>
<evidence type="ECO:0000313" key="1">
    <source>
        <dbReference type="EMBL" id="GEL97421.1"/>
    </source>
</evidence>
<organism evidence="1 2">
    <name type="scientific">Cellulomonas terrae</name>
    <dbReference type="NCBI Taxonomy" id="311234"/>
    <lineage>
        <taxon>Bacteria</taxon>
        <taxon>Bacillati</taxon>
        <taxon>Actinomycetota</taxon>
        <taxon>Actinomycetes</taxon>
        <taxon>Micrococcales</taxon>
        <taxon>Cellulomonadaceae</taxon>
        <taxon>Cellulomonas</taxon>
    </lineage>
</organism>
<evidence type="ECO:0000313" key="2">
    <source>
        <dbReference type="Proteomes" id="UP000321049"/>
    </source>
</evidence>
<proteinExistence type="predicted"/>
<dbReference type="OrthoDB" id="9106077at2"/>
<comment type="caution">
    <text evidence="1">The sequence shown here is derived from an EMBL/GenBank/DDBJ whole genome shotgun (WGS) entry which is preliminary data.</text>
</comment>
<dbReference type="Proteomes" id="UP000321049">
    <property type="component" value="Unassembled WGS sequence"/>
</dbReference>
<dbReference type="RefSeq" id="WP_146844982.1">
    <property type="nucleotide sequence ID" value="NZ_BJWH01000003.1"/>
</dbReference>
<keyword evidence="2" id="KW-1185">Reference proteome</keyword>